<dbReference type="Proteomes" id="UP000287198">
    <property type="component" value="Unassembled WGS sequence"/>
</dbReference>
<feature type="transmembrane region" description="Helical" evidence="1">
    <location>
        <begin position="163"/>
        <end position="183"/>
    </location>
</feature>
<dbReference type="RefSeq" id="WP_126760770.1">
    <property type="nucleotide sequence ID" value="NZ_JBHLTZ010000004.1"/>
</dbReference>
<feature type="transmembrane region" description="Helical" evidence="1">
    <location>
        <begin position="12"/>
        <end position="32"/>
    </location>
</feature>
<keyword evidence="1" id="KW-1133">Transmembrane helix</keyword>
<comment type="caution">
    <text evidence="2">The sequence shown here is derived from an EMBL/GenBank/DDBJ whole genome shotgun (WGS) entry which is preliminary data.</text>
</comment>
<evidence type="ECO:0000313" key="2">
    <source>
        <dbReference type="EMBL" id="RUO53864.1"/>
    </source>
</evidence>
<keyword evidence="3" id="KW-1185">Reference proteome</keyword>
<gene>
    <name evidence="2" type="ORF">CWI69_00010</name>
</gene>
<reference evidence="3" key="1">
    <citation type="journal article" date="2018" name="Front. Microbiol.">
        <title>Genome-Based Analysis Reveals the Taxonomy and Diversity of the Family Idiomarinaceae.</title>
        <authorList>
            <person name="Liu Y."/>
            <person name="Lai Q."/>
            <person name="Shao Z."/>
        </authorList>
    </citation>
    <scope>NUCLEOTIDE SEQUENCE [LARGE SCALE GENOMIC DNA]</scope>
    <source>
        <strain evidence="3">BH195</strain>
    </source>
</reference>
<dbReference type="InterPro" id="IPR049504">
    <property type="entry name" value="O-antigen_lig"/>
</dbReference>
<feature type="transmembrane region" description="Helical" evidence="1">
    <location>
        <begin position="44"/>
        <end position="62"/>
    </location>
</feature>
<evidence type="ECO:0000313" key="3">
    <source>
        <dbReference type="Proteomes" id="UP000287198"/>
    </source>
</evidence>
<feature type="transmembrane region" description="Helical" evidence="1">
    <location>
        <begin position="131"/>
        <end position="151"/>
    </location>
</feature>
<accession>A0A432XZ08</accession>
<keyword evidence="1" id="KW-0472">Membrane</keyword>
<name>A0A432XZ08_9GAMM</name>
<keyword evidence="1" id="KW-0812">Transmembrane</keyword>
<organism evidence="2 3">
    <name type="scientific">Pseudidiomarina halophila</name>
    <dbReference type="NCBI Taxonomy" id="1449799"/>
    <lineage>
        <taxon>Bacteria</taxon>
        <taxon>Pseudomonadati</taxon>
        <taxon>Pseudomonadota</taxon>
        <taxon>Gammaproteobacteria</taxon>
        <taxon>Alteromonadales</taxon>
        <taxon>Idiomarinaceae</taxon>
        <taxon>Pseudidiomarina</taxon>
    </lineage>
</organism>
<dbReference type="AlphaFoldDB" id="A0A432XZ08"/>
<proteinExistence type="predicted"/>
<dbReference type="EMBL" id="PIPW01000001">
    <property type="protein sequence ID" value="RUO53864.1"/>
    <property type="molecule type" value="Genomic_DNA"/>
</dbReference>
<feature type="transmembrane region" description="Helical" evidence="1">
    <location>
        <begin position="244"/>
        <end position="263"/>
    </location>
</feature>
<feature type="transmembrane region" description="Helical" evidence="1">
    <location>
        <begin position="379"/>
        <end position="400"/>
    </location>
</feature>
<feature type="transmembrane region" description="Helical" evidence="1">
    <location>
        <begin position="214"/>
        <end position="232"/>
    </location>
</feature>
<evidence type="ECO:0008006" key="4">
    <source>
        <dbReference type="Google" id="ProtNLM"/>
    </source>
</evidence>
<dbReference type="OrthoDB" id="6234880at2"/>
<feature type="transmembrane region" description="Helical" evidence="1">
    <location>
        <begin position="349"/>
        <end position="372"/>
    </location>
</feature>
<dbReference type="Pfam" id="PF13425">
    <property type="entry name" value="O-antigen_lig"/>
    <property type="match status" value="1"/>
</dbReference>
<evidence type="ECO:0000256" key="1">
    <source>
        <dbReference type="SAM" id="Phobius"/>
    </source>
</evidence>
<feature type="transmembrane region" description="Helical" evidence="1">
    <location>
        <begin position="103"/>
        <end position="119"/>
    </location>
</feature>
<sequence>MKVALSKPQLGWLLAALLIFPVIWFDAAYGVLSFFGLDFLRVSFIYRTILLFIGLYFAYTLAGPVPWIIKSLILIWGLMLLISTYPDGNVLLTKDITHLLRRLYPFAILLSTLALLNHYGDKTTLLIKGIAHYGVIFSVVMLFSFFTGLGYESYGDYAFGIKSFFVGGNDIGLAVLISLAVLFSQLFYRLSFWNLLRVGACFLAVTLLGTKAGWAASSVTAACFAIIIVLFSRAVGFKERLLKWSVMSLILSSFTGAAIYVQANFDDFKFQIEQAEQIIGGASPRMRLVESYKRNLENYTSEIYLTGDGAALYEGIGREYYLVDNNKGSFSVYREIEQEWFDAVGHYGVPYAVTLFSMHCLFILFSIILFVRRPTVEHFALNLGLAIYLGHGIFAGHAFVSGQPSHLVGVIYALTLYRLGQSFNKNTVSAPEAGATTTGKIPSG</sequence>
<protein>
    <recommendedName>
        <fullName evidence="4">O-antigen ligase domain-containing protein</fullName>
    </recommendedName>
</protein>